<sequence>MVLDDQLSLELPGVQGDRLRRQDQRVQLLRHHHVHLRDLEGQYLEVLVDQFHPLVRSLSTLALRGILWARVLQGSLRALLDPEFLGVLHNHEVLDLHAHLSAQEYFFQALREFPWARQVHILLALPSGQDDLGDPACRSVPAYLALQALGTLPEGLVDQLDLDLPAVLGAQTLR</sequence>
<protein>
    <submittedName>
        <fullName evidence="1">Uncharacterized protein</fullName>
    </submittedName>
</protein>
<dbReference type="EMBL" id="CAJNRD030001121">
    <property type="protein sequence ID" value="CAG5097259.1"/>
    <property type="molecule type" value="Genomic_DNA"/>
</dbReference>
<comment type="caution">
    <text evidence="1">The sequence shown here is derived from an EMBL/GenBank/DDBJ whole genome shotgun (WGS) entry which is preliminary data.</text>
</comment>
<proteinExistence type="predicted"/>
<evidence type="ECO:0000313" key="2">
    <source>
        <dbReference type="Proteomes" id="UP000786811"/>
    </source>
</evidence>
<accession>A0A8J2MM69</accession>
<dbReference type="AlphaFoldDB" id="A0A8J2MM69"/>
<gene>
    <name evidence="1" type="ORF">HICCMSTLAB_LOCUS8618</name>
</gene>
<evidence type="ECO:0000313" key="1">
    <source>
        <dbReference type="EMBL" id="CAG5097259.1"/>
    </source>
</evidence>
<dbReference type="Proteomes" id="UP000786811">
    <property type="component" value="Unassembled WGS sequence"/>
</dbReference>
<reference evidence="1" key="1">
    <citation type="submission" date="2021-04" db="EMBL/GenBank/DDBJ databases">
        <authorList>
            <person name="Chebbi M.A.C M."/>
        </authorList>
    </citation>
    <scope>NUCLEOTIDE SEQUENCE</scope>
</reference>
<keyword evidence="2" id="KW-1185">Reference proteome</keyword>
<name>A0A8J2MM69_COTCN</name>
<organism evidence="1 2">
    <name type="scientific">Cotesia congregata</name>
    <name type="common">Parasitoid wasp</name>
    <name type="synonym">Apanteles congregatus</name>
    <dbReference type="NCBI Taxonomy" id="51543"/>
    <lineage>
        <taxon>Eukaryota</taxon>
        <taxon>Metazoa</taxon>
        <taxon>Ecdysozoa</taxon>
        <taxon>Arthropoda</taxon>
        <taxon>Hexapoda</taxon>
        <taxon>Insecta</taxon>
        <taxon>Pterygota</taxon>
        <taxon>Neoptera</taxon>
        <taxon>Endopterygota</taxon>
        <taxon>Hymenoptera</taxon>
        <taxon>Apocrita</taxon>
        <taxon>Ichneumonoidea</taxon>
        <taxon>Braconidae</taxon>
        <taxon>Microgastrinae</taxon>
        <taxon>Cotesia</taxon>
    </lineage>
</organism>